<organism evidence="2 3">
    <name type="scientific">Brassica cretica</name>
    <name type="common">Mustard</name>
    <dbReference type="NCBI Taxonomy" id="69181"/>
    <lineage>
        <taxon>Eukaryota</taxon>
        <taxon>Viridiplantae</taxon>
        <taxon>Streptophyta</taxon>
        <taxon>Embryophyta</taxon>
        <taxon>Tracheophyta</taxon>
        <taxon>Spermatophyta</taxon>
        <taxon>Magnoliopsida</taxon>
        <taxon>eudicotyledons</taxon>
        <taxon>Gunneridae</taxon>
        <taxon>Pentapetalae</taxon>
        <taxon>rosids</taxon>
        <taxon>malvids</taxon>
        <taxon>Brassicales</taxon>
        <taxon>Brassicaceae</taxon>
        <taxon>Brassiceae</taxon>
        <taxon>Brassica</taxon>
    </lineage>
</organism>
<feature type="region of interest" description="Disordered" evidence="1">
    <location>
        <begin position="1"/>
        <end position="68"/>
    </location>
</feature>
<keyword evidence="3" id="KW-1185">Reference proteome</keyword>
<gene>
    <name evidence="2" type="ORF">DY000_02049304</name>
</gene>
<reference evidence="2 3" key="1">
    <citation type="journal article" date="2020" name="BMC Genomics">
        <title>Intraspecific diversification of the crop wild relative Brassica cretica Lam. using demographic model selection.</title>
        <authorList>
            <person name="Kioukis A."/>
            <person name="Michalopoulou V.A."/>
            <person name="Briers L."/>
            <person name="Pirintsos S."/>
            <person name="Studholme D.J."/>
            <person name="Pavlidis P."/>
            <person name="Sarris P.F."/>
        </authorList>
    </citation>
    <scope>NUCLEOTIDE SEQUENCE [LARGE SCALE GENOMIC DNA]</scope>
    <source>
        <strain evidence="3">cv. PFS-1207/04</strain>
    </source>
</reference>
<evidence type="ECO:0000256" key="1">
    <source>
        <dbReference type="SAM" id="MobiDB-lite"/>
    </source>
</evidence>
<feature type="compositionally biased region" description="Polar residues" evidence="1">
    <location>
        <begin position="53"/>
        <end position="68"/>
    </location>
</feature>
<dbReference type="Proteomes" id="UP000266723">
    <property type="component" value="Unassembled WGS sequence"/>
</dbReference>
<name>A0ABQ7EMW2_BRACR</name>
<sequence length="68" mass="6973">MKQGNKGQTVGEKYSMKRLLQLPSSRSLPPGSGFLPLGLGSLPPGLGPASGHRSLSPSLGPSSVFQAK</sequence>
<protein>
    <submittedName>
        <fullName evidence="2">Uncharacterized protein</fullName>
    </submittedName>
</protein>
<feature type="compositionally biased region" description="Low complexity" evidence="1">
    <location>
        <begin position="19"/>
        <end position="51"/>
    </location>
</feature>
<evidence type="ECO:0000313" key="2">
    <source>
        <dbReference type="EMBL" id="KAF3604899.1"/>
    </source>
</evidence>
<accession>A0ABQ7EMW2</accession>
<proteinExistence type="predicted"/>
<dbReference type="EMBL" id="QGKV02000297">
    <property type="protein sequence ID" value="KAF3604899.1"/>
    <property type="molecule type" value="Genomic_DNA"/>
</dbReference>
<comment type="caution">
    <text evidence="2">The sequence shown here is derived from an EMBL/GenBank/DDBJ whole genome shotgun (WGS) entry which is preliminary data.</text>
</comment>
<evidence type="ECO:0000313" key="3">
    <source>
        <dbReference type="Proteomes" id="UP000266723"/>
    </source>
</evidence>